<proteinExistence type="predicted"/>
<feature type="region of interest" description="Disordered" evidence="1">
    <location>
        <begin position="55"/>
        <end position="85"/>
    </location>
</feature>
<dbReference type="Proteomes" id="UP001314263">
    <property type="component" value="Unassembled WGS sequence"/>
</dbReference>
<name>A0AAV1I727_9CHLO</name>
<reference evidence="2 3" key="1">
    <citation type="submission" date="2023-10" db="EMBL/GenBank/DDBJ databases">
        <authorList>
            <person name="Maclean D."/>
            <person name="Macfadyen A."/>
        </authorList>
    </citation>
    <scope>NUCLEOTIDE SEQUENCE [LARGE SCALE GENOMIC DNA]</scope>
</reference>
<protein>
    <submittedName>
        <fullName evidence="2">Uncharacterized protein</fullName>
    </submittedName>
</protein>
<comment type="caution">
    <text evidence="2">The sequence shown here is derived from an EMBL/GenBank/DDBJ whole genome shotgun (WGS) entry which is preliminary data.</text>
</comment>
<evidence type="ECO:0000256" key="1">
    <source>
        <dbReference type="SAM" id="MobiDB-lite"/>
    </source>
</evidence>
<feature type="compositionally biased region" description="Polar residues" evidence="1">
    <location>
        <begin position="57"/>
        <end position="67"/>
    </location>
</feature>
<keyword evidence="3" id="KW-1185">Reference proteome</keyword>
<evidence type="ECO:0000313" key="2">
    <source>
        <dbReference type="EMBL" id="CAK0782837.1"/>
    </source>
</evidence>
<dbReference type="AlphaFoldDB" id="A0AAV1I727"/>
<sequence>MEIRLVPYERQREERIKRNTDIMIQMGVLTAAQVFNEAVLKSKGSRPVENRARLRTVTATESESCSKPQRRSSRLKGEAPDVLPNSDVADRRIRTSTPAGAAPAMDSSLCSQLHEHNLYRIRTMSMNALQRRIYTIQRCDKLQSFIEVLINKHTSVPWALMAKS</sequence>
<dbReference type="EMBL" id="CAUYUE010000007">
    <property type="protein sequence ID" value="CAK0782837.1"/>
    <property type="molecule type" value="Genomic_DNA"/>
</dbReference>
<gene>
    <name evidence="2" type="ORF">CVIRNUC_006032</name>
</gene>
<evidence type="ECO:0000313" key="3">
    <source>
        <dbReference type="Proteomes" id="UP001314263"/>
    </source>
</evidence>
<accession>A0AAV1I727</accession>
<organism evidence="2 3">
    <name type="scientific">Coccomyxa viridis</name>
    <dbReference type="NCBI Taxonomy" id="1274662"/>
    <lineage>
        <taxon>Eukaryota</taxon>
        <taxon>Viridiplantae</taxon>
        <taxon>Chlorophyta</taxon>
        <taxon>core chlorophytes</taxon>
        <taxon>Trebouxiophyceae</taxon>
        <taxon>Trebouxiophyceae incertae sedis</taxon>
        <taxon>Coccomyxaceae</taxon>
        <taxon>Coccomyxa</taxon>
    </lineage>
</organism>